<dbReference type="EMBL" id="BMAU01021420">
    <property type="protein sequence ID" value="GFY34033.1"/>
    <property type="molecule type" value="Genomic_DNA"/>
</dbReference>
<accession>A0A8X6WFK5</accession>
<protein>
    <submittedName>
        <fullName evidence="1">Uncharacterized protein</fullName>
    </submittedName>
</protein>
<sequence length="69" mass="8146">MIYYCERKLLSGMDVSEKAGKVSRTTKALDVRRKQRKGFCKERKNMFQANSRISWYIFGHMPMDTDYGS</sequence>
<organism evidence="1 2">
    <name type="scientific">Trichonephila clavipes</name>
    <name type="common">Golden silk orbweaver</name>
    <name type="synonym">Nephila clavipes</name>
    <dbReference type="NCBI Taxonomy" id="2585209"/>
    <lineage>
        <taxon>Eukaryota</taxon>
        <taxon>Metazoa</taxon>
        <taxon>Ecdysozoa</taxon>
        <taxon>Arthropoda</taxon>
        <taxon>Chelicerata</taxon>
        <taxon>Arachnida</taxon>
        <taxon>Araneae</taxon>
        <taxon>Araneomorphae</taxon>
        <taxon>Entelegynae</taxon>
        <taxon>Araneoidea</taxon>
        <taxon>Nephilidae</taxon>
        <taxon>Trichonephila</taxon>
    </lineage>
</organism>
<dbReference type="Proteomes" id="UP000887159">
    <property type="component" value="Unassembled WGS sequence"/>
</dbReference>
<evidence type="ECO:0000313" key="2">
    <source>
        <dbReference type="Proteomes" id="UP000887159"/>
    </source>
</evidence>
<keyword evidence="2" id="KW-1185">Reference proteome</keyword>
<reference evidence="1" key="1">
    <citation type="submission" date="2020-08" db="EMBL/GenBank/DDBJ databases">
        <title>Multicomponent nature underlies the extraordinary mechanical properties of spider dragline silk.</title>
        <authorList>
            <person name="Kono N."/>
            <person name="Nakamura H."/>
            <person name="Mori M."/>
            <person name="Yoshida Y."/>
            <person name="Ohtoshi R."/>
            <person name="Malay A.D."/>
            <person name="Moran D.A.P."/>
            <person name="Tomita M."/>
            <person name="Numata K."/>
            <person name="Arakawa K."/>
        </authorList>
    </citation>
    <scope>NUCLEOTIDE SEQUENCE</scope>
</reference>
<evidence type="ECO:0000313" key="1">
    <source>
        <dbReference type="EMBL" id="GFY34033.1"/>
    </source>
</evidence>
<gene>
    <name evidence="1" type="ORF">TNCV_997141</name>
</gene>
<name>A0A8X6WFK5_TRICX</name>
<dbReference type="AlphaFoldDB" id="A0A8X6WFK5"/>
<comment type="caution">
    <text evidence="1">The sequence shown here is derived from an EMBL/GenBank/DDBJ whole genome shotgun (WGS) entry which is preliminary data.</text>
</comment>
<proteinExistence type="predicted"/>